<gene>
    <name evidence="2" type="ORF">GNP77_13130</name>
</gene>
<name>A0A6N3YZZ9_ALIFS</name>
<evidence type="ECO:0000259" key="1">
    <source>
        <dbReference type="Pfam" id="PF07603"/>
    </source>
</evidence>
<evidence type="ECO:0000313" key="3">
    <source>
        <dbReference type="Proteomes" id="UP000435323"/>
    </source>
</evidence>
<feature type="domain" description="Lcl C-terminal" evidence="1">
    <location>
        <begin position="307"/>
        <end position="440"/>
    </location>
</feature>
<accession>A0A6N3YZZ9</accession>
<reference evidence="2 3" key="1">
    <citation type="submission" date="2019-11" db="EMBL/GenBank/DDBJ databases">
        <title>Using colonization assays and comparative genomics to discover symbiosis behaviors and factors in Vibrio fischeri.</title>
        <authorList>
            <person name="Bongrand C."/>
            <person name="Moriano-Gutierrez S."/>
            <person name="Arevalo P."/>
            <person name="Mcfall-Ngai M."/>
            <person name="Visick K."/>
            <person name="Polz M.F."/>
            <person name="Ruby E.G."/>
        </authorList>
    </citation>
    <scope>NUCLEOTIDE SEQUENCE [LARGE SCALE GENOMIC DNA]</scope>
    <source>
        <strain evidence="3">emors.3.2</strain>
    </source>
</reference>
<sequence>MKYQLTLLATTLALTGCGGSDSPDTSVPSYTLSGTIATQHIAPNSKVCVDINQNLMCDANEPTSKADAQGKFSITDTNKNIVTLPLLAETPSAFQPVNSYADNTMTASANNAYIVAPGLQKSTGNQINGITSLIAGHMNNGMTAQKAIEVITTQLSEKGISLRGNLLDNLQDPDLAILEQNVITLLKHTKSQNRTQLLTLLSANIINNPVDMVTSILTEAQSLNFIKDLNAISLNGSPLNDTGTVLYFTDENSEHNVETSPLSFPGQDADFGFDKSERNPKQNNGFKFTKLDMNGNKLGDSASRWRCVLDERSGLIWEIKSANESSIQFKNRQLALELADVTPFSKDEALATCKTAGDEICTTKDYVNYINSIQLCGKSDWRLPRFHEIYNLIDFGERQTNSNSATYGLSHYFFPNQPIGSSDIEEGGVWHQTMTYGTYTPYNNDGALSFNTINLLGENKGSVSTVEVYTSKTPPKFKNTEYENDPSYLFPARLVSAQGN</sequence>
<dbReference type="AlphaFoldDB" id="A0A6N3YZZ9"/>
<dbReference type="Pfam" id="PF07603">
    <property type="entry name" value="Lcl_C"/>
    <property type="match status" value="1"/>
</dbReference>
<dbReference type="RefSeq" id="WP_155658096.1">
    <property type="nucleotide sequence ID" value="NZ_WOBO01000015.1"/>
</dbReference>
<comment type="caution">
    <text evidence="2">The sequence shown here is derived from an EMBL/GenBank/DDBJ whole genome shotgun (WGS) entry which is preliminary data.</text>
</comment>
<dbReference type="Proteomes" id="UP000435323">
    <property type="component" value="Unassembled WGS sequence"/>
</dbReference>
<evidence type="ECO:0000313" key="2">
    <source>
        <dbReference type="EMBL" id="MUK46326.1"/>
    </source>
</evidence>
<dbReference type="EMBL" id="WOBO01000015">
    <property type="protein sequence ID" value="MUK46326.1"/>
    <property type="molecule type" value="Genomic_DNA"/>
</dbReference>
<dbReference type="PROSITE" id="PS51257">
    <property type="entry name" value="PROKAR_LIPOPROTEIN"/>
    <property type="match status" value="1"/>
</dbReference>
<proteinExistence type="predicted"/>
<dbReference type="InterPro" id="IPR011460">
    <property type="entry name" value="Lcl_C"/>
</dbReference>
<organism evidence="2 3">
    <name type="scientific">Aliivibrio fischeri</name>
    <name type="common">Vibrio fischeri</name>
    <dbReference type="NCBI Taxonomy" id="668"/>
    <lineage>
        <taxon>Bacteria</taxon>
        <taxon>Pseudomonadati</taxon>
        <taxon>Pseudomonadota</taxon>
        <taxon>Gammaproteobacteria</taxon>
        <taxon>Vibrionales</taxon>
        <taxon>Vibrionaceae</taxon>
        <taxon>Aliivibrio</taxon>
    </lineage>
</organism>
<protein>
    <submittedName>
        <fullName evidence="2">DUF1566 domain-containing protein</fullName>
    </submittedName>
</protein>